<proteinExistence type="predicted"/>
<evidence type="ECO:0000313" key="1">
    <source>
        <dbReference type="EMBL" id="KND99739.1"/>
    </source>
</evidence>
<comment type="caution">
    <text evidence="1">The sequence shown here is derived from an EMBL/GenBank/DDBJ whole genome shotgun (WGS) entry which is preliminary data.</text>
</comment>
<accession>A0A0L0P0F4</accession>
<protein>
    <submittedName>
        <fullName evidence="1">Uncharacterized protein</fullName>
    </submittedName>
</protein>
<dbReference type="EMBL" id="LGST01000021">
    <property type="protein sequence ID" value="KND99739.1"/>
    <property type="molecule type" value="Genomic_DNA"/>
</dbReference>
<sequence>MSQEQVLLELEMILATVRLIDESVLQSIRLLEKGVPSASYKELVASNKTRLERVMALLNEM</sequence>
<gene>
    <name evidence="1" type="ORF">QG37_03152</name>
</gene>
<dbReference type="Proteomes" id="UP000037122">
    <property type="component" value="Unassembled WGS sequence"/>
</dbReference>
<dbReference type="VEuPathDB" id="FungiDB:QG37_03152"/>
<dbReference type="AlphaFoldDB" id="A0A0L0P0F4"/>
<dbReference type="VEuPathDB" id="FungiDB:CJI97_000635"/>
<name>A0A0L0P0F4_CANAR</name>
<organism evidence="1 2">
    <name type="scientific">Candidozyma auris</name>
    <name type="common">Yeast</name>
    <name type="synonym">Candida auris</name>
    <dbReference type="NCBI Taxonomy" id="498019"/>
    <lineage>
        <taxon>Eukaryota</taxon>
        <taxon>Fungi</taxon>
        <taxon>Dikarya</taxon>
        <taxon>Ascomycota</taxon>
        <taxon>Saccharomycotina</taxon>
        <taxon>Pichiomycetes</taxon>
        <taxon>Metschnikowiaceae</taxon>
        <taxon>Candidozyma</taxon>
    </lineage>
</organism>
<reference evidence="2" key="1">
    <citation type="journal article" date="2015" name="BMC Genomics">
        <title>Draft genome of a commonly misdiagnosed multidrug resistant pathogen Candida auris.</title>
        <authorList>
            <person name="Chatterjee S."/>
            <person name="Alampalli S.V."/>
            <person name="Nageshan R.K."/>
            <person name="Chettiar S.T."/>
            <person name="Joshi S."/>
            <person name="Tatu U.S."/>
        </authorList>
    </citation>
    <scope>NUCLEOTIDE SEQUENCE [LARGE SCALE GENOMIC DNA]</scope>
    <source>
        <strain evidence="2">6684</strain>
    </source>
</reference>
<evidence type="ECO:0000313" key="2">
    <source>
        <dbReference type="Proteomes" id="UP000037122"/>
    </source>
</evidence>